<evidence type="ECO:0000313" key="2">
    <source>
        <dbReference type="Proteomes" id="UP000563094"/>
    </source>
</evidence>
<dbReference type="EMBL" id="JACJIQ010000012">
    <property type="protein sequence ID" value="MBA9078320.1"/>
    <property type="molecule type" value="Genomic_DNA"/>
</dbReference>
<reference evidence="1 2" key="1">
    <citation type="submission" date="2020-08" db="EMBL/GenBank/DDBJ databases">
        <title>Genomic Encyclopedia of Type Strains, Phase IV (KMG-IV): sequencing the most valuable type-strain genomes for metagenomic binning, comparative biology and taxonomic classification.</title>
        <authorList>
            <person name="Goeker M."/>
        </authorList>
    </citation>
    <scope>NUCLEOTIDE SEQUENCE [LARGE SCALE GENOMIC DNA]</scope>
    <source>
        <strain evidence="1 2">DSM 29854</strain>
    </source>
</reference>
<name>A0A839GI68_9BACT</name>
<comment type="caution">
    <text evidence="1">The sequence shown here is derived from an EMBL/GenBank/DDBJ whole genome shotgun (WGS) entry which is preliminary data.</text>
</comment>
<dbReference type="RefSeq" id="WP_182513581.1">
    <property type="nucleotide sequence ID" value="NZ_JACJIQ010000012.1"/>
</dbReference>
<protein>
    <submittedName>
        <fullName evidence="1">Uncharacterized protein</fullName>
    </submittedName>
</protein>
<sequence length="47" mass="5362">MSQSPYIVTRLNITANGLSYGLNSGPMESWHFDFEISEEKNTELILQ</sequence>
<dbReference type="AlphaFoldDB" id="A0A839GI68"/>
<organism evidence="1 2">
    <name type="scientific">Rufibacter quisquiliarum</name>
    <dbReference type="NCBI Taxonomy" id="1549639"/>
    <lineage>
        <taxon>Bacteria</taxon>
        <taxon>Pseudomonadati</taxon>
        <taxon>Bacteroidota</taxon>
        <taxon>Cytophagia</taxon>
        <taxon>Cytophagales</taxon>
        <taxon>Hymenobacteraceae</taxon>
        <taxon>Rufibacter</taxon>
    </lineage>
</organism>
<gene>
    <name evidence="1" type="ORF">FHS90_003046</name>
</gene>
<keyword evidence="2" id="KW-1185">Reference proteome</keyword>
<dbReference type="Proteomes" id="UP000563094">
    <property type="component" value="Unassembled WGS sequence"/>
</dbReference>
<accession>A0A839GI68</accession>
<proteinExistence type="predicted"/>
<evidence type="ECO:0000313" key="1">
    <source>
        <dbReference type="EMBL" id="MBA9078320.1"/>
    </source>
</evidence>